<dbReference type="Proteomes" id="UP001652660">
    <property type="component" value="Chromosome 2c"/>
</dbReference>
<dbReference type="Pfam" id="PF02201">
    <property type="entry name" value="SWIB"/>
    <property type="match status" value="1"/>
</dbReference>
<dbReference type="AlphaFoldDB" id="A0A6P6VUH9"/>
<evidence type="ECO:0000313" key="3">
    <source>
        <dbReference type="Proteomes" id="UP001652660"/>
    </source>
</evidence>
<dbReference type="SMART" id="SM00151">
    <property type="entry name" value="SWIB"/>
    <property type="match status" value="1"/>
</dbReference>
<feature type="compositionally biased region" description="Low complexity" evidence="1">
    <location>
        <begin position="17"/>
        <end position="68"/>
    </location>
</feature>
<proteinExistence type="predicted"/>
<accession>A0A6P6VUH9</accession>
<evidence type="ECO:0000256" key="1">
    <source>
        <dbReference type="SAM" id="MobiDB-lite"/>
    </source>
</evidence>
<keyword evidence="3" id="KW-1185">Reference proteome</keyword>
<organism evidence="3 4">
    <name type="scientific">Coffea arabica</name>
    <name type="common">Arabian coffee</name>
    <dbReference type="NCBI Taxonomy" id="13443"/>
    <lineage>
        <taxon>Eukaryota</taxon>
        <taxon>Viridiplantae</taxon>
        <taxon>Streptophyta</taxon>
        <taxon>Embryophyta</taxon>
        <taxon>Tracheophyta</taxon>
        <taxon>Spermatophyta</taxon>
        <taxon>Magnoliopsida</taxon>
        <taxon>eudicotyledons</taxon>
        <taxon>Gunneridae</taxon>
        <taxon>Pentapetalae</taxon>
        <taxon>asterids</taxon>
        <taxon>lamiids</taxon>
        <taxon>Gentianales</taxon>
        <taxon>Rubiaceae</taxon>
        <taxon>Ixoroideae</taxon>
        <taxon>Gardenieae complex</taxon>
        <taxon>Bertiereae - Coffeeae clade</taxon>
        <taxon>Coffeeae</taxon>
        <taxon>Coffea</taxon>
    </lineage>
</organism>
<dbReference type="InterPro" id="IPR019835">
    <property type="entry name" value="SWIB_domain"/>
</dbReference>
<dbReference type="PROSITE" id="PS51925">
    <property type="entry name" value="SWIB_MDM2"/>
    <property type="match status" value="1"/>
</dbReference>
<dbReference type="GeneID" id="113726993"/>
<feature type="region of interest" description="Disordered" evidence="1">
    <location>
        <begin position="17"/>
        <end position="92"/>
    </location>
</feature>
<sequence>MSTARVFRGTRVLLEAAKAATKHSSSSSSTSSSAATAAATAKKKPPTGATTKAAASRSKSTTAAAKPKPNAKPKTKPVKQPRAPPSPNSGVFKLSPVSSALNDFLGVSESSRSDAVKKVWEHIKLNNLQNPANKREIYCDDKLKTLFEGREKVGMLEIARILSGHFVKTG</sequence>
<reference evidence="4" key="2">
    <citation type="submission" date="2025-08" db="UniProtKB">
        <authorList>
            <consortium name="RefSeq"/>
        </authorList>
    </citation>
    <scope>IDENTIFICATION</scope>
    <source>
        <tissue evidence="4">Leaves</tissue>
    </source>
</reference>
<feature type="domain" description="DM2" evidence="2">
    <location>
        <begin position="90"/>
        <end position="168"/>
    </location>
</feature>
<dbReference type="CDD" id="cd10567">
    <property type="entry name" value="SWIB-MDM2_like"/>
    <property type="match status" value="1"/>
</dbReference>
<evidence type="ECO:0000313" key="4">
    <source>
        <dbReference type="RefSeq" id="XP_027106738.1"/>
    </source>
</evidence>
<dbReference type="Gene3D" id="1.10.245.10">
    <property type="entry name" value="SWIB/MDM2 domain"/>
    <property type="match status" value="1"/>
</dbReference>
<protein>
    <submittedName>
        <fullName evidence="4">Uncharacterized protein isoform X1</fullName>
    </submittedName>
</protein>
<dbReference type="PANTHER" id="PTHR13844">
    <property type="entry name" value="SWI/SNF-RELATED MATRIX-ASSOCIATED ACTIN-DEPENDENT REGULATOR OF CHROMATIN SUBFAMILY D"/>
    <property type="match status" value="1"/>
</dbReference>
<evidence type="ECO:0000259" key="2">
    <source>
        <dbReference type="PROSITE" id="PS51925"/>
    </source>
</evidence>
<gene>
    <name evidence="4" type="primary">LOC113726993</name>
</gene>
<feature type="compositionally biased region" description="Basic residues" evidence="1">
    <location>
        <begin position="69"/>
        <end position="79"/>
    </location>
</feature>
<dbReference type="RefSeq" id="XP_027106738.1">
    <property type="nucleotide sequence ID" value="XM_027250937.2"/>
</dbReference>
<name>A0A6P6VUH9_COFAR</name>
<reference evidence="3" key="1">
    <citation type="journal article" date="2025" name="Foods">
        <title>Unveiling the Microbial Signatures of Arabica Coffee Cherries: Insights into Ripeness Specific Diversity, Functional Traits, and Implications for Quality and Safety.</title>
        <authorList>
            <consortium name="RefSeq"/>
            <person name="Tenea G.N."/>
            <person name="Cifuentes V."/>
            <person name="Reyes P."/>
            <person name="Cevallos-Vallejos M."/>
        </authorList>
    </citation>
    <scope>NUCLEOTIDE SEQUENCE [LARGE SCALE GENOMIC DNA]</scope>
</reference>
<dbReference type="SUPFAM" id="SSF47592">
    <property type="entry name" value="SWIB/MDM2 domain"/>
    <property type="match status" value="1"/>
</dbReference>
<dbReference type="InterPro" id="IPR036885">
    <property type="entry name" value="SWIB_MDM2_dom_sf"/>
</dbReference>
<dbReference type="OrthoDB" id="10251073at2759"/>
<dbReference type="InterPro" id="IPR003121">
    <property type="entry name" value="SWIB_MDM2_domain"/>
</dbReference>